<dbReference type="SUPFAM" id="SSF48008">
    <property type="entry name" value="GntR ligand-binding domain-like"/>
    <property type="match status" value="1"/>
</dbReference>
<keyword evidence="1" id="KW-0805">Transcription regulation</keyword>
<sequence length="234" mass="26567">MKNDVGIKSVKRKTLSKQVVEQIVQLLMTGQFKLGDRLPSEHVLMEQLHVSRPVLREALSSLETLGIINRKTREGTFISEKIGSEPFSLMLALSAGDLPAIMEARMSIELGLISLAARKINDEQLAQLKETLDEIEFGDGDYSEYDKGFHRIIAYSANNSILEGLVDPLLNMVEQMINQVSQGDKNREVTLEQHKLIYESLKKHDVLEAYTNMYRHLEYGRNKVSRIINHSTNL</sequence>
<feature type="domain" description="HTH gntR-type" evidence="4">
    <location>
        <begin position="13"/>
        <end position="81"/>
    </location>
</feature>
<dbReference type="EMBL" id="CP022437">
    <property type="protein sequence ID" value="ASN06267.1"/>
    <property type="molecule type" value="Genomic_DNA"/>
</dbReference>
<evidence type="ECO:0000259" key="4">
    <source>
        <dbReference type="PROSITE" id="PS50949"/>
    </source>
</evidence>
<dbReference type="CDD" id="cd07377">
    <property type="entry name" value="WHTH_GntR"/>
    <property type="match status" value="1"/>
</dbReference>
<dbReference type="SMART" id="SM00345">
    <property type="entry name" value="HTH_GNTR"/>
    <property type="match status" value="1"/>
</dbReference>
<dbReference type="Gene3D" id="1.20.120.530">
    <property type="entry name" value="GntR ligand-binding domain-like"/>
    <property type="match status" value="1"/>
</dbReference>
<dbReference type="InterPro" id="IPR036390">
    <property type="entry name" value="WH_DNA-bd_sf"/>
</dbReference>
<accession>A0A221MF49</accession>
<dbReference type="AlphaFoldDB" id="A0A221MF49"/>
<dbReference type="RefSeq" id="WP_089533262.1">
    <property type="nucleotide sequence ID" value="NZ_CP022437.1"/>
</dbReference>
<dbReference type="GO" id="GO:0003700">
    <property type="term" value="F:DNA-binding transcription factor activity"/>
    <property type="evidence" value="ECO:0007669"/>
    <property type="project" value="InterPro"/>
</dbReference>
<dbReference type="PRINTS" id="PR00035">
    <property type="entry name" value="HTHGNTR"/>
</dbReference>
<evidence type="ECO:0000256" key="1">
    <source>
        <dbReference type="ARBA" id="ARBA00023015"/>
    </source>
</evidence>
<keyword evidence="6" id="KW-1185">Reference proteome</keyword>
<evidence type="ECO:0000256" key="2">
    <source>
        <dbReference type="ARBA" id="ARBA00023125"/>
    </source>
</evidence>
<dbReference type="KEGG" id="vne:CFK40_15185"/>
<evidence type="ECO:0000313" key="6">
    <source>
        <dbReference type="Proteomes" id="UP000204391"/>
    </source>
</evidence>
<dbReference type="InterPro" id="IPR008920">
    <property type="entry name" value="TF_FadR/GntR_C"/>
</dbReference>
<dbReference type="Gene3D" id="1.10.10.10">
    <property type="entry name" value="Winged helix-like DNA-binding domain superfamily/Winged helix DNA-binding domain"/>
    <property type="match status" value="1"/>
</dbReference>
<dbReference type="Pfam" id="PF07729">
    <property type="entry name" value="FCD"/>
    <property type="match status" value="1"/>
</dbReference>
<keyword evidence="3" id="KW-0804">Transcription</keyword>
<organism evidence="5 6">
    <name type="scientific">Virgibacillus necropolis</name>
    <dbReference type="NCBI Taxonomy" id="163877"/>
    <lineage>
        <taxon>Bacteria</taxon>
        <taxon>Bacillati</taxon>
        <taxon>Bacillota</taxon>
        <taxon>Bacilli</taxon>
        <taxon>Bacillales</taxon>
        <taxon>Bacillaceae</taxon>
        <taxon>Virgibacillus</taxon>
    </lineage>
</organism>
<keyword evidence="2" id="KW-0238">DNA-binding</keyword>
<dbReference type="SUPFAM" id="SSF46785">
    <property type="entry name" value="Winged helix' DNA-binding domain"/>
    <property type="match status" value="1"/>
</dbReference>
<name>A0A221MF49_9BACI</name>
<protein>
    <submittedName>
        <fullName evidence="5">GntR family transcriptional regulator</fullName>
    </submittedName>
</protein>
<dbReference type="Pfam" id="PF00392">
    <property type="entry name" value="GntR"/>
    <property type="match status" value="1"/>
</dbReference>
<reference evidence="5 6" key="1">
    <citation type="journal article" date="2003" name="Int. J. Syst. Evol. Microbiol.">
        <title>Virgibacillus carmonensis sp. nov., Virgibacillus necropolis sp. nov. and Virgibacillus picturae sp. nov., three novel species isolated from deteriorated mural paintings, transfer of the species of the genus salibacillus to Virgibacillus, as Virgibacillus marismortui comb. nov. and Virgibacillus salexigens comb. nov., and emended description of the genus Virgibacillus.</title>
        <authorList>
            <person name="Heyrman J."/>
            <person name="Logan N.A."/>
            <person name="Busse H.J."/>
            <person name="Balcaen A."/>
            <person name="Lebbe L."/>
            <person name="Rodriguez-Diaz M."/>
            <person name="Swings J."/>
            <person name="De Vos P."/>
        </authorList>
    </citation>
    <scope>NUCLEOTIDE SEQUENCE [LARGE SCALE GENOMIC DNA]</scope>
    <source>
        <strain evidence="5 6">LMG 19488</strain>
    </source>
</reference>
<dbReference type="InterPro" id="IPR036388">
    <property type="entry name" value="WH-like_DNA-bd_sf"/>
</dbReference>
<dbReference type="InterPro" id="IPR011711">
    <property type="entry name" value="GntR_C"/>
</dbReference>
<dbReference type="PANTHER" id="PTHR43537:SF43">
    <property type="entry name" value="GNTR-FAMILY TRANSCRIPTIONAL REGULATOR"/>
    <property type="match status" value="1"/>
</dbReference>
<dbReference type="InterPro" id="IPR000524">
    <property type="entry name" value="Tscrpt_reg_HTH_GntR"/>
</dbReference>
<dbReference type="PROSITE" id="PS50949">
    <property type="entry name" value="HTH_GNTR"/>
    <property type="match status" value="1"/>
</dbReference>
<dbReference type="Proteomes" id="UP000204391">
    <property type="component" value="Chromosome"/>
</dbReference>
<dbReference type="OrthoDB" id="9782299at2"/>
<evidence type="ECO:0000256" key="3">
    <source>
        <dbReference type="ARBA" id="ARBA00023163"/>
    </source>
</evidence>
<evidence type="ECO:0000313" key="5">
    <source>
        <dbReference type="EMBL" id="ASN06267.1"/>
    </source>
</evidence>
<dbReference type="GO" id="GO:0003677">
    <property type="term" value="F:DNA binding"/>
    <property type="evidence" value="ECO:0007669"/>
    <property type="project" value="UniProtKB-KW"/>
</dbReference>
<proteinExistence type="predicted"/>
<gene>
    <name evidence="5" type="ORF">CFK40_15185</name>
</gene>
<dbReference type="PANTHER" id="PTHR43537">
    <property type="entry name" value="TRANSCRIPTIONAL REGULATOR, GNTR FAMILY"/>
    <property type="match status" value="1"/>
</dbReference>
<dbReference type="SMART" id="SM00895">
    <property type="entry name" value="FCD"/>
    <property type="match status" value="1"/>
</dbReference>